<keyword evidence="1" id="KW-1133">Transmembrane helix</keyword>
<name>A0A1H4L4C5_9FLAO</name>
<reference evidence="2 3" key="1">
    <citation type="submission" date="2016-10" db="EMBL/GenBank/DDBJ databases">
        <authorList>
            <person name="de Groot N.N."/>
        </authorList>
    </citation>
    <scope>NUCLEOTIDE SEQUENCE [LARGE SCALE GENOMIC DNA]</scope>
    <source>
        <strain evidence="2 3">MAR_2009_71</strain>
    </source>
</reference>
<dbReference type="EMBL" id="FNTB01000001">
    <property type="protein sequence ID" value="SEB65553.1"/>
    <property type="molecule type" value="Genomic_DNA"/>
</dbReference>
<protein>
    <submittedName>
        <fullName evidence="2">Uncharacterized protein</fullName>
    </submittedName>
</protein>
<gene>
    <name evidence="2" type="ORF">SAMN05192540_1188</name>
</gene>
<feature type="transmembrane region" description="Helical" evidence="1">
    <location>
        <begin position="289"/>
        <end position="307"/>
    </location>
</feature>
<dbReference type="AlphaFoldDB" id="A0A1H4L4C5"/>
<feature type="transmembrane region" description="Helical" evidence="1">
    <location>
        <begin position="238"/>
        <end position="258"/>
    </location>
</feature>
<evidence type="ECO:0000313" key="2">
    <source>
        <dbReference type="EMBL" id="SEB65553.1"/>
    </source>
</evidence>
<feature type="transmembrane region" description="Helical" evidence="1">
    <location>
        <begin position="264"/>
        <end position="282"/>
    </location>
</feature>
<keyword evidence="1" id="KW-0812">Transmembrane</keyword>
<evidence type="ECO:0000313" key="3">
    <source>
        <dbReference type="Proteomes" id="UP000183038"/>
    </source>
</evidence>
<feature type="transmembrane region" description="Helical" evidence="1">
    <location>
        <begin position="75"/>
        <end position="105"/>
    </location>
</feature>
<dbReference type="InterPro" id="IPR045625">
    <property type="entry name" value="DUF6427"/>
</dbReference>
<feature type="transmembrane region" description="Helical" evidence="1">
    <location>
        <begin position="160"/>
        <end position="182"/>
    </location>
</feature>
<feature type="transmembrane region" description="Helical" evidence="1">
    <location>
        <begin position="45"/>
        <end position="63"/>
    </location>
</feature>
<keyword evidence="1" id="KW-0472">Membrane</keyword>
<dbReference type="OrthoDB" id="1439867at2"/>
<feature type="transmembrane region" description="Helical" evidence="1">
    <location>
        <begin position="125"/>
        <end position="153"/>
    </location>
</feature>
<dbReference type="RefSeq" id="WP_074670882.1">
    <property type="nucleotide sequence ID" value="NZ_FNTB01000001.1"/>
</dbReference>
<proteinExistence type="predicted"/>
<evidence type="ECO:0000256" key="1">
    <source>
        <dbReference type="SAM" id="Phobius"/>
    </source>
</evidence>
<dbReference type="Pfam" id="PF19992">
    <property type="entry name" value="DUF6427"/>
    <property type="match status" value="1"/>
</dbReference>
<sequence>MISSIFEKTKPVNFIILLVFLFLFYWSVQFYLFDFEISEVEIMPSIGILAILLFSVFVVDFIVKRNKLTGTNSYAILFFTLLFVVFPETLGDSKAILTSFFLLLAMRRLLSIKSLKNIKLKIFDAGLWICISSVFYEWALLYLLLVFAAIYIYEPKNIRNWMVILSVGFCFFMILFGVVLLLDKPNFIAEHYDFAIDYDAIFPIKWWTSLKMTLYALLNMAMAFSAFIHLGKSGVGKVIVMRLIAFSFIIGLVVNILVTSDNNNAVIITFFPSVIFIVNYLQSIKKPKFLELVIISSIVVPLIVYLVKL</sequence>
<organism evidence="2 3">
    <name type="scientific">Maribacter dokdonensis</name>
    <dbReference type="NCBI Taxonomy" id="320912"/>
    <lineage>
        <taxon>Bacteria</taxon>
        <taxon>Pseudomonadati</taxon>
        <taxon>Bacteroidota</taxon>
        <taxon>Flavobacteriia</taxon>
        <taxon>Flavobacteriales</taxon>
        <taxon>Flavobacteriaceae</taxon>
        <taxon>Maribacter</taxon>
    </lineage>
</organism>
<feature type="transmembrane region" description="Helical" evidence="1">
    <location>
        <begin position="212"/>
        <end position="231"/>
    </location>
</feature>
<dbReference type="Proteomes" id="UP000183038">
    <property type="component" value="Unassembled WGS sequence"/>
</dbReference>
<accession>A0A1H4L4C5</accession>
<feature type="transmembrane region" description="Helical" evidence="1">
    <location>
        <begin position="12"/>
        <end position="33"/>
    </location>
</feature>